<feature type="compositionally biased region" description="Polar residues" evidence="5">
    <location>
        <begin position="661"/>
        <end position="677"/>
    </location>
</feature>
<feature type="region of interest" description="Disordered" evidence="5">
    <location>
        <begin position="656"/>
        <end position="680"/>
    </location>
</feature>
<keyword evidence="6" id="KW-1133">Transmembrane helix</keyword>
<keyword evidence="6" id="KW-0472">Membrane</keyword>
<keyword evidence="1 3" id="KW-0807">Transducer</keyword>
<evidence type="ECO:0000313" key="10">
    <source>
        <dbReference type="Proteomes" id="UP000631034"/>
    </source>
</evidence>
<dbReference type="GO" id="GO:0016020">
    <property type="term" value="C:membrane"/>
    <property type="evidence" value="ECO:0007669"/>
    <property type="project" value="InterPro"/>
</dbReference>
<evidence type="ECO:0000313" key="9">
    <source>
        <dbReference type="EMBL" id="MBE1236713.1"/>
    </source>
</evidence>
<dbReference type="PANTHER" id="PTHR32089">
    <property type="entry name" value="METHYL-ACCEPTING CHEMOTAXIS PROTEIN MCPB"/>
    <property type="match status" value="1"/>
</dbReference>
<dbReference type="CDD" id="cd06225">
    <property type="entry name" value="HAMP"/>
    <property type="match status" value="1"/>
</dbReference>
<feature type="coiled-coil region" evidence="4">
    <location>
        <begin position="390"/>
        <end position="452"/>
    </location>
</feature>
<dbReference type="PROSITE" id="PS50111">
    <property type="entry name" value="CHEMOTAXIS_TRANSDUC_2"/>
    <property type="match status" value="1"/>
</dbReference>
<evidence type="ECO:0000256" key="3">
    <source>
        <dbReference type="PROSITE-ProRule" id="PRU00284"/>
    </source>
</evidence>
<dbReference type="Gene3D" id="1.10.287.950">
    <property type="entry name" value="Methyl-accepting chemotaxis protein"/>
    <property type="match status" value="1"/>
</dbReference>
<proteinExistence type="inferred from homology"/>
<protein>
    <recommendedName>
        <fullName evidence="11">Methyl-accepting chemotaxis sensory transducer</fullName>
    </recommendedName>
</protein>
<comment type="caution">
    <text evidence="9">The sequence shown here is derived from an EMBL/GenBank/DDBJ whole genome shotgun (WGS) entry which is preliminary data.</text>
</comment>
<feature type="domain" description="HAMP" evidence="8">
    <location>
        <begin position="341"/>
        <end position="394"/>
    </location>
</feature>
<evidence type="ECO:0000256" key="1">
    <source>
        <dbReference type="ARBA" id="ARBA00023224"/>
    </source>
</evidence>
<keyword evidence="6" id="KW-0812">Transmembrane</keyword>
<dbReference type="InterPro" id="IPR004089">
    <property type="entry name" value="MCPsignal_dom"/>
</dbReference>
<feature type="transmembrane region" description="Helical" evidence="6">
    <location>
        <begin position="317"/>
        <end position="340"/>
    </location>
</feature>
<dbReference type="Gene3D" id="6.10.340.10">
    <property type="match status" value="1"/>
</dbReference>
<accession>A0A8J6YY75</accession>
<evidence type="ECO:0000256" key="5">
    <source>
        <dbReference type="SAM" id="MobiDB-lite"/>
    </source>
</evidence>
<dbReference type="InterPro" id="IPR003660">
    <property type="entry name" value="HAMP_dom"/>
</dbReference>
<dbReference type="PANTHER" id="PTHR32089:SF112">
    <property type="entry name" value="LYSOZYME-LIKE PROTEIN-RELATED"/>
    <property type="match status" value="1"/>
</dbReference>
<evidence type="ECO:0000256" key="4">
    <source>
        <dbReference type="SAM" id="Coils"/>
    </source>
</evidence>
<dbReference type="SMART" id="SM00304">
    <property type="entry name" value="HAMP"/>
    <property type="match status" value="1"/>
</dbReference>
<dbReference type="Pfam" id="PF00015">
    <property type="entry name" value="MCPsignal"/>
    <property type="match status" value="1"/>
</dbReference>
<dbReference type="CDD" id="cd12912">
    <property type="entry name" value="PDC2_MCP_like"/>
    <property type="match status" value="1"/>
</dbReference>
<sequence>MSYQSLRMMPKIMVPVVLVLVVSLSVVGWMIQSRSAEALKSVSLRELENLAGQEAFAISTFLEQALGPAQALALGVDEVISNGEIISRQALIELLSGVAKSNPNILLAGAFFEPDAFDRADDHFVNGPGSGPDGRFGFYFNNENKTVRYMPNFDARPIYRQARETPGHFISLPMASVIRPDTQVLSAVGEIRRPGGTFAGMVQISLPLPVLVERLKTVQAYRTGYASLYTGEGVTISDPDASRIGGSLFQAHDLADSTRVRAQMKDGRNTILTSFVTSGGVEMILCLHPFHLAGTSQVWYLGVAVPMDEVLEVARSMSALTVGLSVGVIALILLVIFVVVRTSVRPLGELAAFSGQVAAGNYRATLDDSRYGGEARELGAALKNMVASLVRNLDEQKQTQAEEARRARKAGETAEAIARLTDAFRDQSQQVLEATDRAADMLQRTASEMQNASHVLGEQTTAVASGSEEATASVENVASAAEELSASIREIGQQVEHSNRLSARTMDEAHATNDIVHSLLEASDRIGEVVRLINDIASQTNLLALNATIEAARAGEAGKGFAVVANEVKSLANQTSRATDEISSQIGAVQESTRGAVEAISKIVDRISEISQVAGAIAAAVEEQSAATAEIANSVQQAASGTREVSTAVEKVAVASRETGETANRVQHSSEQLSKASSDLKASVVSFLGTLQETLKQ</sequence>
<dbReference type="Gene3D" id="3.30.450.20">
    <property type="entry name" value="PAS domain"/>
    <property type="match status" value="2"/>
</dbReference>
<feature type="domain" description="Methyl-accepting transducer" evidence="7">
    <location>
        <begin position="438"/>
        <end position="667"/>
    </location>
</feature>
<dbReference type="SMART" id="SM00283">
    <property type="entry name" value="MA"/>
    <property type="match status" value="1"/>
</dbReference>
<gene>
    <name evidence="9" type="ORF">IHV25_03475</name>
</gene>
<dbReference type="PROSITE" id="PS50885">
    <property type="entry name" value="HAMP"/>
    <property type="match status" value="1"/>
</dbReference>
<evidence type="ECO:0000259" key="8">
    <source>
        <dbReference type="PROSITE" id="PS50885"/>
    </source>
</evidence>
<organism evidence="9 10">
    <name type="scientific">Phaeovibrio sulfidiphilus</name>
    <dbReference type="NCBI Taxonomy" id="1220600"/>
    <lineage>
        <taxon>Bacteria</taxon>
        <taxon>Pseudomonadati</taxon>
        <taxon>Pseudomonadota</taxon>
        <taxon>Alphaproteobacteria</taxon>
        <taxon>Rhodospirillales</taxon>
        <taxon>Rhodospirillaceae</taxon>
        <taxon>Phaeovibrio</taxon>
    </lineage>
</organism>
<evidence type="ECO:0000259" key="7">
    <source>
        <dbReference type="PROSITE" id="PS50111"/>
    </source>
</evidence>
<dbReference type="Proteomes" id="UP000631034">
    <property type="component" value="Unassembled WGS sequence"/>
</dbReference>
<dbReference type="GO" id="GO:0007165">
    <property type="term" value="P:signal transduction"/>
    <property type="evidence" value="ECO:0007669"/>
    <property type="project" value="UniProtKB-KW"/>
</dbReference>
<evidence type="ECO:0008006" key="11">
    <source>
        <dbReference type="Google" id="ProtNLM"/>
    </source>
</evidence>
<comment type="similarity">
    <text evidence="2">Belongs to the methyl-accepting chemotaxis (MCP) protein family.</text>
</comment>
<dbReference type="AlphaFoldDB" id="A0A8J6YY75"/>
<name>A0A8J6YY75_9PROT</name>
<dbReference type="EMBL" id="JACZHT010000002">
    <property type="protein sequence ID" value="MBE1236713.1"/>
    <property type="molecule type" value="Genomic_DNA"/>
</dbReference>
<keyword evidence="4" id="KW-0175">Coiled coil</keyword>
<evidence type="ECO:0000256" key="6">
    <source>
        <dbReference type="SAM" id="Phobius"/>
    </source>
</evidence>
<dbReference type="Pfam" id="PF00672">
    <property type="entry name" value="HAMP"/>
    <property type="match status" value="1"/>
</dbReference>
<keyword evidence="10" id="KW-1185">Reference proteome</keyword>
<dbReference type="CDD" id="cd11386">
    <property type="entry name" value="MCP_signal"/>
    <property type="match status" value="1"/>
</dbReference>
<dbReference type="RefSeq" id="WP_192533717.1">
    <property type="nucleotide sequence ID" value="NZ_JACZHT010000002.1"/>
</dbReference>
<reference evidence="9" key="1">
    <citation type="submission" date="2020-10" db="EMBL/GenBank/DDBJ databases">
        <title>Genome sequence of the unusual species of purple photosynthetic bacteria, Phaeovibrio sulfidiphilus DSM 23193, type strain.</title>
        <authorList>
            <person name="Kyndt J.A."/>
            <person name="Meyer T.E."/>
        </authorList>
    </citation>
    <scope>NUCLEOTIDE SEQUENCE</scope>
    <source>
        <strain evidence="9">DSM 23193</strain>
    </source>
</reference>
<evidence type="ECO:0000256" key="2">
    <source>
        <dbReference type="ARBA" id="ARBA00029447"/>
    </source>
</evidence>
<dbReference type="SUPFAM" id="SSF58104">
    <property type="entry name" value="Methyl-accepting chemotaxis protein (MCP) signaling domain"/>
    <property type="match status" value="1"/>
</dbReference>